<name>A0A060SBU6_PYCCI</name>
<gene>
    <name evidence="1" type="ORF">BN946_scf184766.g4</name>
</gene>
<dbReference type="OMA" id="VREIECT"/>
<dbReference type="InterPro" id="IPR032675">
    <property type="entry name" value="LRR_dom_sf"/>
</dbReference>
<dbReference type="Proteomes" id="UP000029665">
    <property type="component" value="Unassembled WGS sequence"/>
</dbReference>
<accession>A0A060SBU6</accession>
<reference evidence="1" key="1">
    <citation type="submission" date="2014-01" db="EMBL/GenBank/DDBJ databases">
        <title>The genome of the white-rot fungus Pycnoporus cinnabarinus: a basidiomycete model with a versatile arsenal for lignocellulosic biomass breakdown.</title>
        <authorList>
            <person name="Levasseur A."/>
            <person name="Lomascolo A."/>
            <person name="Ruiz-Duenas F.J."/>
            <person name="Uzan E."/>
            <person name="Piumi F."/>
            <person name="Kues U."/>
            <person name="Ram A.F.J."/>
            <person name="Murat C."/>
            <person name="Haon M."/>
            <person name="Benoit I."/>
            <person name="Arfi Y."/>
            <person name="Chevret D."/>
            <person name="Drula E."/>
            <person name="Kwon M.J."/>
            <person name="Gouret P."/>
            <person name="Lesage-Meessen L."/>
            <person name="Lombard V."/>
            <person name="Mariette J."/>
            <person name="Noirot C."/>
            <person name="Park J."/>
            <person name="Patyshakuliyeva A."/>
            <person name="Wieneger R.A.B."/>
            <person name="Wosten H.A.B."/>
            <person name="Martin F."/>
            <person name="Coutinho P.M."/>
            <person name="de Vries R."/>
            <person name="Martinez A.T."/>
            <person name="Klopp C."/>
            <person name="Pontarotti P."/>
            <person name="Henrissat B."/>
            <person name="Record E."/>
        </authorList>
    </citation>
    <scope>NUCLEOTIDE SEQUENCE [LARGE SCALE GENOMIC DNA]</scope>
    <source>
        <strain evidence="1">BRFM137</strain>
    </source>
</reference>
<comment type="caution">
    <text evidence="1">The sequence shown here is derived from an EMBL/GenBank/DDBJ whole genome shotgun (WGS) entry which is preliminary data.</text>
</comment>
<keyword evidence="2" id="KW-1185">Reference proteome</keyword>
<evidence type="ECO:0000313" key="2">
    <source>
        <dbReference type="Proteomes" id="UP000029665"/>
    </source>
</evidence>
<dbReference type="EMBL" id="CCBP010000055">
    <property type="protein sequence ID" value="CDO69759.1"/>
    <property type="molecule type" value="Genomic_DNA"/>
</dbReference>
<dbReference type="AlphaFoldDB" id="A0A060SBU6"/>
<evidence type="ECO:0008006" key="3">
    <source>
        <dbReference type="Google" id="ProtNLM"/>
    </source>
</evidence>
<organism evidence="1 2">
    <name type="scientific">Pycnoporus cinnabarinus</name>
    <name type="common">Cinnabar-red polypore</name>
    <name type="synonym">Trametes cinnabarina</name>
    <dbReference type="NCBI Taxonomy" id="5643"/>
    <lineage>
        <taxon>Eukaryota</taxon>
        <taxon>Fungi</taxon>
        <taxon>Dikarya</taxon>
        <taxon>Basidiomycota</taxon>
        <taxon>Agaricomycotina</taxon>
        <taxon>Agaricomycetes</taxon>
        <taxon>Polyporales</taxon>
        <taxon>Polyporaceae</taxon>
        <taxon>Trametes</taxon>
    </lineage>
</organism>
<evidence type="ECO:0000313" key="1">
    <source>
        <dbReference type="EMBL" id="CDO69759.1"/>
    </source>
</evidence>
<protein>
    <recommendedName>
        <fullName evidence="3">F-box domain-containing protein</fullName>
    </recommendedName>
</protein>
<dbReference type="Gene3D" id="3.80.10.10">
    <property type="entry name" value="Ribonuclease Inhibitor"/>
    <property type="match status" value="1"/>
</dbReference>
<dbReference type="SUPFAM" id="SSF52047">
    <property type="entry name" value="RNI-like"/>
    <property type="match status" value="1"/>
</dbReference>
<sequence>MVSDAWAMSPRLKRVNVNIGYSYDPQDTIDRSNAVAEYLKRVRGSALELQSLQLRGRMTAPLNSAVAALTQLTSLTIYANCFLTPETLAAVATFPRLRSLSVHASSIRDSDFATALARSSAPCFPTLQELEIRTNGPLFAVLLETLPVGVLAKLRAELDRCSRGPRYLKGVFELLAQKTSHSLRELVIEESTDYEDLDSSAQSQASAEWYPLSLLKPLAALRELRRFELVSTLPPALGDADLGELGKWWPYLDHLNLGTFDPEYLPVAWQIRLTPAALGAVAKYLPRLTGLALPIPPSDLLVSSGQPDTLKAQHTNLRSLAIGDVPDAAACAAVLVQAIMDFFPLLTTLDCPAVEVAERFTVLTAHSTYI</sequence>
<dbReference type="STRING" id="5643.A0A060SBU6"/>
<dbReference type="HOGENOM" id="CLU_748300_0_0_1"/>
<dbReference type="OrthoDB" id="2663142at2759"/>
<proteinExistence type="predicted"/>